<dbReference type="Proteomes" id="UP000095282">
    <property type="component" value="Unplaced"/>
</dbReference>
<protein>
    <submittedName>
        <fullName evidence="3">Uncharacterized protein</fullName>
    </submittedName>
</protein>
<sequence>MSKKLDTFYAAYGEEEPLESGTGSADNVGIAIDIRLTNAEARLPAVDDVVDDVDAIAAFRRVVIEEDGAPPPPPIPPPPIDDDD</sequence>
<name>A0A1I7TT13_9PELO</name>
<feature type="compositionally biased region" description="Pro residues" evidence="1">
    <location>
        <begin position="69"/>
        <end position="84"/>
    </location>
</feature>
<reference evidence="3" key="1">
    <citation type="submission" date="2016-11" db="UniProtKB">
        <authorList>
            <consortium name="WormBaseParasite"/>
        </authorList>
    </citation>
    <scope>IDENTIFICATION</scope>
</reference>
<evidence type="ECO:0000313" key="2">
    <source>
        <dbReference type="Proteomes" id="UP000095282"/>
    </source>
</evidence>
<keyword evidence="2" id="KW-1185">Reference proteome</keyword>
<accession>A0A1I7TT13</accession>
<evidence type="ECO:0000313" key="3">
    <source>
        <dbReference type="WBParaSite" id="Csp11.Scaffold629.g11482.t1"/>
    </source>
</evidence>
<dbReference type="eggNOG" id="ENOG502TKGU">
    <property type="taxonomic scope" value="Eukaryota"/>
</dbReference>
<dbReference type="WBParaSite" id="Csp11.Scaffold629.g11482.t1">
    <property type="protein sequence ID" value="Csp11.Scaffold629.g11482.t1"/>
    <property type="gene ID" value="Csp11.Scaffold629.g11482"/>
</dbReference>
<organism evidence="2 3">
    <name type="scientific">Caenorhabditis tropicalis</name>
    <dbReference type="NCBI Taxonomy" id="1561998"/>
    <lineage>
        <taxon>Eukaryota</taxon>
        <taxon>Metazoa</taxon>
        <taxon>Ecdysozoa</taxon>
        <taxon>Nematoda</taxon>
        <taxon>Chromadorea</taxon>
        <taxon>Rhabditida</taxon>
        <taxon>Rhabditina</taxon>
        <taxon>Rhabditomorpha</taxon>
        <taxon>Rhabditoidea</taxon>
        <taxon>Rhabditidae</taxon>
        <taxon>Peloderinae</taxon>
        <taxon>Caenorhabditis</taxon>
    </lineage>
</organism>
<evidence type="ECO:0000256" key="1">
    <source>
        <dbReference type="SAM" id="MobiDB-lite"/>
    </source>
</evidence>
<dbReference type="AlphaFoldDB" id="A0A1I7TT13"/>
<proteinExistence type="predicted"/>
<feature type="region of interest" description="Disordered" evidence="1">
    <location>
        <begin position="64"/>
        <end position="84"/>
    </location>
</feature>